<dbReference type="STRING" id="645274.SAMN04487901_10427"/>
<reference evidence="1 4" key="1">
    <citation type="submission" date="2016-10" db="EMBL/GenBank/DDBJ databases">
        <authorList>
            <person name="de Groot N.N."/>
        </authorList>
    </citation>
    <scope>NUCLEOTIDE SEQUENCE [LARGE SCALE GENOMIC DNA]</scope>
    <source>
        <strain evidence="4">BP1-145</strain>
        <strain evidence="1">BP1-148</strain>
    </source>
</reference>
<gene>
    <name evidence="2" type="ORF">SAMN04487900_10725</name>
    <name evidence="1" type="ORF">SAMN04487901_10427</name>
</gene>
<protein>
    <submittedName>
        <fullName evidence="2">Uncharacterized protein</fullName>
    </submittedName>
</protein>
<organism evidence="2 4">
    <name type="scientific">Prevotella communis</name>
    <dbReference type="NCBI Taxonomy" id="2913614"/>
    <lineage>
        <taxon>Bacteria</taxon>
        <taxon>Pseudomonadati</taxon>
        <taxon>Bacteroidota</taxon>
        <taxon>Bacteroidia</taxon>
        <taxon>Bacteroidales</taxon>
        <taxon>Prevotellaceae</taxon>
        <taxon>Prevotella</taxon>
    </lineage>
</organism>
<sequence>MYSVRLIFFDLCQETIIFDIKTFGQIKINV</sequence>
<dbReference type="EMBL" id="FNCQ01000004">
    <property type="protein sequence ID" value="SDG43880.1"/>
    <property type="molecule type" value="Genomic_DNA"/>
</dbReference>
<accession>A0A1G7UAU8</accession>
<reference evidence="2 3" key="2">
    <citation type="submission" date="2016-10" db="EMBL/GenBank/DDBJ databases">
        <authorList>
            <person name="Varghese N."/>
            <person name="Submissions S."/>
        </authorList>
    </citation>
    <scope>NUCLEOTIDE SEQUENCE</scope>
    <source>
        <strain evidence="2">BP1-145</strain>
        <strain evidence="3">BP1-148</strain>
    </source>
</reference>
<evidence type="ECO:0000313" key="3">
    <source>
        <dbReference type="Proteomes" id="UP000198779"/>
    </source>
</evidence>
<accession>A0A1H0G0J5</accession>
<dbReference type="Proteomes" id="UP000198779">
    <property type="component" value="Unassembled WGS sequence"/>
</dbReference>
<dbReference type="AlphaFoldDB" id="A0A1H0G0J5"/>
<name>A0A1H0G0J5_9BACT</name>
<evidence type="ECO:0000313" key="1">
    <source>
        <dbReference type="EMBL" id="SDG43880.1"/>
    </source>
</evidence>
<evidence type="ECO:0000313" key="4">
    <source>
        <dbReference type="Proteomes" id="UP000199134"/>
    </source>
</evidence>
<evidence type="ECO:0000313" key="2">
    <source>
        <dbReference type="EMBL" id="SDO00334.1"/>
    </source>
</evidence>
<dbReference type="Proteomes" id="UP000199134">
    <property type="component" value="Unassembled WGS sequence"/>
</dbReference>
<proteinExistence type="predicted"/>
<keyword evidence="3" id="KW-1185">Reference proteome</keyword>
<dbReference type="EMBL" id="FNIW01000007">
    <property type="protein sequence ID" value="SDO00334.1"/>
    <property type="molecule type" value="Genomic_DNA"/>
</dbReference>